<keyword evidence="4" id="KW-1133">Transmembrane helix</keyword>
<dbReference type="InterPro" id="IPR051836">
    <property type="entry name" value="Kremen_rcpt"/>
</dbReference>
<dbReference type="Proteomes" id="UP001321749">
    <property type="component" value="Unassembled WGS sequence"/>
</dbReference>
<keyword evidence="6" id="KW-0325">Glycoprotein</keyword>
<proteinExistence type="predicted"/>
<dbReference type="PANTHER" id="PTHR24269:SF16">
    <property type="entry name" value="PROTEIN SLG1"/>
    <property type="match status" value="1"/>
</dbReference>
<evidence type="ECO:0000256" key="2">
    <source>
        <dbReference type="ARBA" id="ARBA00022692"/>
    </source>
</evidence>
<evidence type="ECO:0000256" key="6">
    <source>
        <dbReference type="ARBA" id="ARBA00023180"/>
    </source>
</evidence>
<evidence type="ECO:0000256" key="4">
    <source>
        <dbReference type="ARBA" id="ARBA00022989"/>
    </source>
</evidence>
<dbReference type="PROSITE" id="PS51212">
    <property type="entry name" value="WSC"/>
    <property type="match status" value="2"/>
</dbReference>
<organism evidence="9 10">
    <name type="scientific">Cladorrhinum samala</name>
    <dbReference type="NCBI Taxonomy" id="585594"/>
    <lineage>
        <taxon>Eukaryota</taxon>
        <taxon>Fungi</taxon>
        <taxon>Dikarya</taxon>
        <taxon>Ascomycota</taxon>
        <taxon>Pezizomycotina</taxon>
        <taxon>Sordariomycetes</taxon>
        <taxon>Sordariomycetidae</taxon>
        <taxon>Sordariales</taxon>
        <taxon>Podosporaceae</taxon>
        <taxon>Cladorrhinum</taxon>
    </lineage>
</organism>
<feature type="domain" description="WSC" evidence="8">
    <location>
        <begin position="129"/>
        <end position="224"/>
    </location>
</feature>
<evidence type="ECO:0000256" key="7">
    <source>
        <dbReference type="SAM" id="SignalP"/>
    </source>
</evidence>
<feature type="domain" description="WSC" evidence="8">
    <location>
        <begin position="17"/>
        <end position="112"/>
    </location>
</feature>
<keyword evidence="3 7" id="KW-0732">Signal</keyword>
<dbReference type="Pfam" id="PF01822">
    <property type="entry name" value="WSC"/>
    <property type="match status" value="2"/>
</dbReference>
<keyword evidence="2" id="KW-0812">Transmembrane</keyword>
<dbReference type="SMART" id="SM00321">
    <property type="entry name" value="WSC"/>
    <property type="match status" value="2"/>
</dbReference>
<evidence type="ECO:0000256" key="3">
    <source>
        <dbReference type="ARBA" id="ARBA00022729"/>
    </source>
</evidence>
<name>A0AAV9HMT7_9PEZI</name>
<dbReference type="EMBL" id="MU864993">
    <property type="protein sequence ID" value="KAK4461300.1"/>
    <property type="molecule type" value="Genomic_DNA"/>
</dbReference>
<sequence length="224" mass="24190">MKSISALAAIVPAVLAQATYYGCYTDIPSRALNSYFVWNNTNMTAAFCEAECLAHDPTYTLFGTQWGEECYCGSSLAQGSFPTWPEDCNVDCKGDASEKCGGSLRLSLYGTSATAPEVNPFPHDPPVAAYTYSGCYSEVDRTLPSQRGWSPTSMTVESCGSFCRDSGYLFFGLEYSQECWCGSQIHQNSTAFDETAGPVCDFPCSGDAAQVCGGSDKLSIYQWA</sequence>
<dbReference type="GO" id="GO:0005886">
    <property type="term" value="C:plasma membrane"/>
    <property type="evidence" value="ECO:0007669"/>
    <property type="project" value="TreeGrafter"/>
</dbReference>
<dbReference type="AlphaFoldDB" id="A0AAV9HMT7"/>
<comment type="subcellular location">
    <subcellularLocation>
        <location evidence="1">Membrane</location>
        <topology evidence="1">Single-pass membrane protein</topology>
    </subcellularLocation>
</comment>
<reference evidence="9" key="1">
    <citation type="journal article" date="2023" name="Mol. Phylogenet. Evol.">
        <title>Genome-scale phylogeny and comparative genomics of the fungal order Sordariales.</title>
        <authorList>
            <person name="Hensen N."/>
            <person name="Bonometti L."/>
            <person name="Westerberg I."/>
            <person name="Brannstrom I.O."/>
            <person name="Guillou S."/>
            <person name="Cros-Aarteil S."/>
            <person name="Calhoun S."/>
            <person name="Haridas S."/>
            <person name="Kuo A."/>
            <person name="Mondo S."/>
            <person name="Pangilinan J."/>
            <person name="Riley R."/>
            <person name="LaButti K."/>
            <person name="Andreopoulos B."/>
            <person name="Lipzen A."/>
            <person name="Chen C."/>
            <person name="Yan M."/>
            <person name="Daum C."/>
            <person name="Ng V."/>
            <person name="Clum A."/>
            <person name="Steindorff A."/>
            <person name="Ohm R.A."/>
            <person name="Martin F."/>
            <person name="Silar P."/>
            <person name="Natvig D.O."/>
            <person name="Lalanne C."/>
            <person name="Gautier V."/>
            <person name="Ament-Velasquez S.L."/>
            <person name="Kruys A."/>
            <person name="Hutchinson M.I."/>
            <person name="Powell A.J."/>
            <person name="Barry K."/>
            <person name="Miller A.N."/>
            <person name="Grigoriev I.V."/>
            <person name="Debuchy R."/>
            <person name="Gladieux P."/>
            <person name="Hiltunen Thoren M."/>
            <person name="Johannesson H."/>
        </authorList>
    </citation>
    <scope>NUCLEOTIDE SEQUENCE</scope>
    <source>
        <strain evidence="9">PSN324</strain>
    </source>
</reference>
<protein>
    <submittedName>
        <fullName evidence="9">WSC domain-containing protein</fullName>
    </submittedName>
</protein>
<dbReference type="InterPro" id="IPR002889">
    <property type="entry name" value="WSC_carb-bd"/>
</dbReference>
<accession>A0AAV9HMT7</accession>
<evidence type="ECO:0000256" key="1">
    <source>
        <dbReference type="ARBA" id="ARBA00004167"/>
    </source>
</evidence>
<dbReference type="PANTHER" id="PTHR24269">
    <property type="entry name" value="KREMEN PROTEIN"/>
    <property type="match status" value="1"/>
</dbReference>
<reference evidence="9" key="2">
    <citation type="submission" date="2023-06" db="EMBL/GenBank/DDBJ databases">
        <authorList>
            <consortium name="Lawrence Berkeley National Laboratory"/>
            <person name="Mondo S.J."/>
            <person name="Hensen N."/>
            <person name="Bonometti L."/>
            <person name="Westerberg I."/>
            <person name="Brannstrom I.O."/>
            <person name="Guillou S."/>
            <person name="Cros-Aarteil S."/>
            <person name="Calhoun S."/>
            <person name="Haridas S."/>
            <person name="Kuo A."/>
            <person name="Pangilinan J."/>
            <person name="Riley R."/>
            <person name="Labutti K."/>
            <person name="Andreopoulos B."/>
            <person name="Lipzen A."/>
            <person name="Chen C."/>
            <person name="Yanf M."/>
            <person name="Daum C."/>
            <person name="Ng V."/>
            <person name="Clum A."/>
            <person name="Steindorff A."/>
            <person name="Ohm R."/>
            <person name="Martin F."/>
            <person name="Silar P."/>
            <person name="Natvig D."/>
            <person name="Lalanne C."/>
            <person name="Gautier V."/>
            <person name="Ament-Velasquez S.L."/>
            <person name="Kruys A."/>
            <person name="Hutchinson M.I."/>
            <person name="Powell A.J."/>
            <person name="Barry K."/>
            <person name="Miller A.N."/>
            <person name="Grigoriev I.V."/>
            <person name="Debuchy R."/>
            <person name="Gladieux P."/>
            <person name="Thoren M.H."/>
            <person name="Johannesson H."/>
        </authorList>
    </citation>
    <scope>NUCLEOTIDE SEQUENCE</scope>
    <source>
        <strain evidence="9">PSN324</strain>
    </source>
</reference>
<evidence type="ECO:0000259" key="8">
    <source>
        <dbReference type="PROSITE" id="PS51212"/>
    </source>
</evidence>
<comment type="caution">
    <text evidence="9">The sequence shown here is derived from an EMBL/GenBank/DDBJ whole genome shotgun (WGS) entry which is preliminary data.</text>
</comment>
<evidence type="ECO:0000313" key="10">
    <source>
        <dbReference type="Proteomes" id="UP001321749"/>
    </source>
</evidence>
<feature type="chain" id="PRO_5043417980" evidence="7">
    <location>
        <begin position="17"/>
        <end position="224"/>
    </location>
</feature>
<gene>
    <name evidence="9" type="ORF">QBC42DRAFT_270403</name>
</gene>
<feature type="signal peptide" evidence="7">
    <location>
        <begin position="1"/>
        <end position="16"/>
    </location>
</feature>
<keyword evidence="5" id="KW-0472">Membrane</keyword>
<keyword evidence="10" id="KW-1185">Reference proteome</keyword>
<evidence type="ECO:0000256" key="5">
    <source>
        <dbReference type="ARBA" id="ARBA00023136"/>
    </source>
</evidence>
<evidence type="ECO:0000313" key="9">
    <source>
        <dbReference type="EMBL" id="KAK4461300.1"/>
    </source>
</evidence>